<evidence type="ECO:0000256" key="2">
    <source>
        <dbReference type="ARBA" id="ARBA00022692"/>
    </source>
</evidence>
<proteinExistence type="predicted"/>
<keyword evidence="3 5" id="KW-1133">Transmembrane helix</keyword>
<dbReference type="PANTHER" id="PTHR43220">
    <property type="match status" value="1"/>
</dbReference>
<dbReference type="InterPro" id="IPR045014">
    <property type="entry name" value="TM41A/B"/>
</dbReference>
<evidence type="ECO:0000313" key="7">
    <source>
        <dbReference type="WBParaSite" id="Hba_12428"/>
    </source>
</evidence>
<dbReference type="WBParaSite" id="Hba_12428">
    <property type="protein sequence ID" value="Hba_12428"/>
    <property type="gene ID" value="Hba_12428"/>
</dbReference>
<keyword evidence="4 5" id="KW-0472">Membrane</keyword>
<evidence type="ECO:0000256" key="4">
    <source>
        <dbReference type="ARBA" id="ARBA00023136"/>
    </source>
</evidence>
<sequence>MWRLLYLFLVWMAASFSLLLVWNLAPSTDGLSKLTFPKDLDDLRRLADSLEKYRDEHFWYTVILFACVYIYKQTFAIPGSFFLTNNIYEICMFLLLLATQRDRLLIFLLGARVFPFTPHWLLNICSPFLDVPLTTHAITVGLVEI</sequence>
<organism evidence="6 7">
    <name type="scientific">Heterorhabditis bacteriophora</name>
    <name type="common">Entomopathogenic nematode worm</name>
    <dbReference type="NCBI Taxonomy" id="37862"/>
    <lineage>
        <taxon>Eukaryota</taxon>
        <taxon>Metazoa</taxon>
        <taxon>Ecdysozoa</taxon>
        <taxon>Nematoda</taxon>
        <taxon>Chromadorea</taxon>
        <taxon>Rhabditida</taxon>
        <taxon>Rhabditina</taxon>
        <taxon>Rhabditomorpha</taxon>
        <taxon>Strongyloidea</taxon>
        <taxon>Heterorhabditidae</taxon>
        <taxon>Heterorhabditis</taxon>
    </lineage>
</organism>
<comment type="subcellular location">
    <subcellularLocation>
        <location evidence="1">Membrane</location>
        <topology evidence="1">Multi-pass membrane protein</topology>
    </subcellularLocation>
</comment>
<reference evidence="7" key="1">
    <citation type="submission" date="2016-11" db="UniProtKB">
        <authorList>
            <consortium name="WormBaseParasite"/>
        </authorList>
    </citation>
    <scope>IDENTIFICATION</scope>
</reference>
<evidence type="ECO:0000256" key="3">
    <source>
        <dbReference type="ARBA" id="ARBA00022989"/>
    </source>
</evidence>
<keyword evidence="6" id="KW-1185">Reference proteome</keyword>
<name>A0A1I7X4P0_HETBA</name>
<dbReference type="AlphaFoldDB" id="A0A1I7X4P0"/>
<keyword evidence="2 5" id="KW-0812">Transmembrane</keyword>
<dbReference type="GO" id="GO:0016020">
    <property type="term" value="C:membrane"/>
    <property type="evidence" value="ECO:0007669"/>
    <property type="project" value="UniProtKB-SubCell"/>
</dbReference>
<evidence type="ECO:0000313" key="6">
    <source>
        <dbReference type="Proteomes" id="UP000095283"/>
    </source>
</evidence>
<dbReference type="PANTHER" id="PTHR43220:SF21">
    <property type="entry name" value="TRANSMEMBRANE PROTEIN 41A"/>
    <property type="match status" value="1"/>
</dbReference>
<feature type="transmembrane region" description="Helical" evidence="5">
    <location>
        <begin position="104"/>
        <end position="122"/>
    </location>
</feature>
<evidence type="ECO:0000256" key="5">
    <source>
        <dbReference type="SAM" id="Phobius"/>
    </source>
</evidence>
<evidence type="ECO:0000256" key="1">
    <source>
        <dbReference type="ARBA" id="ARBA00004141"/>
    </source>
</evidence>
<dbReference type="Proteomes" id="UP000095283">
    <property type="component" value="Unplaced"/>
</dbReference>
<protein>
    <submittedName>
        <fullName evidence="7">Transmembrane protein</fullName>
    </submittedName>
</protein>
<accession>A0A1I7X4P0</accession>